<dbReference type="PANTHER" id="PTHR43491:SF2">
    <property type="entry name" value="UDP-N-ACETYL-D-MANNOSAMINE DEHYDROGENASE"/>
    <property type="match status" value="1"/>
</dbReference>
<dbReference type="GO" id="GO:0000271">
    <property type="term" value="P:polysaccharide biosynthetic process"/>
    <property type="evidence" value="ECO:0007669"/>
    <property type="project" value="InterPro"/>
</dbReference>
<dbReference type="AlphaFoldDB" id="A0A382NUP6"/>
<dbReference type="PANTHER" id="PTHR43491">
    <property type="entry name" value="UDP-N-ACETYL-D-MANNOSAMINE DEHYDROGENASE"/>
    <property type="match status" value="1"/>
</dbReference>
<protein>
    <recommendedName>
        <fullName evidence="2">UDP-glucose/GDP-mannose dehydrogenase N-terminal domain-containing protein</fullName>
    </recommendedName>
</protein>
<feature type="non-terminal residue" evidence="3">
    <location>
        <position position="220"/>
    </location>
</feature>
<evidence type="ECO:0000313" key="3">
    <source>
        <dbReference type="EMBL" id="SVC63291.1"/>
    </source>
</evidence>
<evidence type="ECO:0000259" key="2">
    <source>
        <dbReference type="Pfam" id="PF03721"/>
    </source>
</evidence>
<gene>
    <name evidence="3" type="ORF">METZ01_LOCUS316145</name>
</gene>
<dbReference type="GO" id="GO:0016616">
    <property type="term" value="F:oxidoreductase activity, acting on the CH-OH group of donors, NAD or NADP as acceptor"/>
    <property type="evidence" value="ECO:0007669"/>
    <property type="project" value="InterPro"/>
</dbReference>
<dbReference type="InterPro" id="IPR028359">
    <property type="entry name" value="UDP_ManNAc/GlcNAc_DH"/>
</dbReference>
<dbReference type="PIRSF" id="PIRSF500136">
    <property type="entry name" value="UDP_ManNAc_DH"/>
    <property type="match status" value="1"/>
</dbReference>
<dbReference type="InterPro" id="IPR017476">
    <property type="entry name" value="UDP-Glc/GDP-Man"/>
</dbReference>
<feature type="domain" description="UDP-glucose/GDP-mannose dehydrogenase N-terminal" evidence="2">
    <location>
        <begin position="7"/>
        <end position="177"/>
    </location>
</feature>
<dbReference type="PIRSF" id="PIRSF000124">
    <property type="entry name" value="UDPglc_GDPman_dh"/>
    <property type="match status" value="1"/>
</dbReference>
<reference evidence="3" key="1">
    <citation type="submission" date="2018-05" db="EMBL/GenBank/DDBJ databases">
        <authorList>
            <person name="Lanie J.A."/>
            <person name="Ng W.-L."/>
            <person name="Kazmierczak K.M."/>
            <person name="Andrzejewski T.M."/>
            <person name="Davidsen T.M."/>
            <person name="Wayne K.J."/>
            <person name="Tettelin H."/>
            <person name="Glass J.I."/>
            <person name="Rusch D."/>
            <person name="Podicherti R."/>
            <person name="Tsui H.-C.T."/>
            <person name="Winkler M.E."/>
        </authorList>
    </citation>
    <scope>NUCLEOTIDE SEQUENCE</scope>
</reference>
<dbReference type="InterPro" id="IPR036291">
    <property type="entry name" value="NAD(P)-bd_dom_sf"/>
</dbReference>
<dbReference type="GO" id="GO:0051287">
    <property type="term" value="F:NAD binding"/>
    <property type="evidence" value="ECO:0007669"/>
    <property type="project" value="InterPro"/>
</dbReference>
<proteinExistence type="inferred from homology"/>
<dbReference type="EMBL" id="UINC01102007">
    <property type="protein sequence ID" value="SVC63291.1"/>
    <property type="molecule type" value="Genomic_DNA"/>
</dbReference>
<dbReference type="InterPro" id="IPR001732">
    <property type="entry name" value="UDP-Glc/GDP-Man_DH_N"/>
</dbReference>
<comment type="similarity">
    <text evidence="1">Belongs to the UDP-glucose/GDP-mannose dehydrogenase family.</text>
</comment>
<dbReference type="Pfam" id="PF03721">
    <property type="entry name" value="UDPG_MGDP_dh_N"/>
    <property type="match status" value="1"/>
</dbReference>
<name>A0A382NUP6_9ZZZZ</name>
<dbReference type="GO" id="GO:0016628">
    <property type="term" value="F:oxidoreductase activity, acting on the CH-CH group of donors, NAD or NADP as acceptor"/>
    <property type="evidence" value="ECO:0007669"/>
    <property type="project" value="InterPro"/>
</dbReference>
<organism evidence="3">
    <name type="scientific">marine metagenome</name>
    <dbReference type="NCBI Taxonomy" id="408172"/>
    <lineage>
        <taxon>unclassified sequences</taxon>
        <taxon>metagenomes</taxon>
        <taxon>ecological metagenomes</taxon>
    </lineage>
</organism>
<sequence length="220" mass="24513">MKKNFDICVVGGLGHVGLPLGIVFASKGFKVCLQDINKDSAEIVKKGSMPFVEYGAEPLLKKALEKGNLSISLSHESIAQSKHVIICLGTPIDEFMNPKTKQFLEFIDSTKQYLDPSQTIIIRSSVAPRTCEQVLRTLGKGDWKLCYCPERIVQGYAVKELEKLPQIVAGFSQEAVESASDLFKNVSSTIIKTTMDEAEMAKLFSNSWRYLQFAMANQFY</sequence>
<dbReference type="Gene3D" id="3.40.50.720">
    <property type="entry name" value="NAD(P)-binding Rossmann-like Domain"/>
    <property type="match status" value="1"/>
</dbReference>
<evidence type="ECO:0000256" key="1">
    <source>
        <dbReference type="ARBA" id="ARBA00006601"/>
    </source>
</evidence>
<accession>A0A382NUP6</accession>
<dbReference type="SUPFAM" id="SSF51735">
    <property type="entry name" value="NAD(P)-binding Rossmann-fold domains"/>
    <property type="match status" value="1"/>
</dbReference>